<protein>
    <recommendedName>
        <fullName evidence="2">PF03932 family protein CutC</fullName>
    </recommendedName>
</protein>
<comment type="caution">
    <text evidence="2">Once thought to be involved in copper homeostasis, experiments in E.coli have shown this is not the case.</text>
</comment>
<dbReference type="GO" id="GO:0005737">
    <property type="term" value="C:cytoplasm"/>
    <property type="evidence" value="ECO:0007669"/>
    <property type="project" value="UniProtKB-SubCell"/>
</dbReference>
<reference evidence="3 4" key="1">
    <citation type="submission" date="2020-07" db="EMBL/GenBank/DDBJ databases">
        <title>Sequencing the genomes of 1000 actinobacteria strains.</title>
        <authorList>
            <person name="Klenk H.-P."/>
        </authorList>
    </citation>
    <scope>NUCLEOTIDE SEQUENCE [LARGE SCALE GENOMIC DNA]</scope>
    <source>
        <strain evidence="3 4">DSM 23871</strain>
    </source>
</reference>
<dbReference type="RefSeq" id="WP_179457526.1">
    <property type="nucleotide sequence ID" value="NZ_BAAAPX010000001.1"/>
</dbReference>
<dbReference type="Proteomes" id="UP000589620">
    <property type="component" value="Unassembled WGS sequence"/>
</dbReference>
<proteinExistence type="inferred from homology"/>
<dbReference type="PANTHER" id="PTHR12598">
    <property type="entry name" value="COPPER HOMEOSTASIS PROTEIN CUTC"/>
    <property type="match status" value="1"/>
</dbReference>
<sequence>MTVVEICLDDLAGVRVAEEAGADRIELCAALGEGGITPSIGTVAGALRAATRIGIQVLIRQRPCDFVYDDDELQAMVDDIHSIRALPNPSGVVVGFVIGALRSDGRVNVDATRRLVAACGDAPVTFHKAFDQVADRREALLQLADLGVARVLTSAGAATALDGADGLAELVDLAGDRVTILAGGGVRPANVVEVVRRTGVGEVHLRAPHTVATAGAGAPTAYDPGERDVTSGEVVRAVVDAVREATSEQSA</sequence>
<comment type="subcellular location">
    <subcellularLocation>
        <location evidence="2">Cytoplasm</location>
    </subcellularLocation>
</comment>
<organism evidence="3 4">
    <name type="scientific">Leifsonia soli</name>
    <dbReference type="NCBI Taxonomy" id="582665"/>
    <lineage>
        <taxon>Bacteria</taxon>
        <taxon>Bacillati</taxon>
        <taxon>Actinomycetota</taxon>
        <taxon>Actinomycetes</taxon>
        <taxon>Micrococcales</taxon>
        <taxon>Microbacteriaceae</taxon>
        <taxon>Leifsonia</taxon>
    </lineage>
</organism>
<comment type="similarity">
    <text evidence="1 2">Belongs to the CutC family.</text>
</comment>
<keyword evidence="4" id="KW-1185">Reference proteome</keyword>
<accession>A0A852T3D4</accession>
<gene>
    <name evidence="2" type="primary">cutC</name>
    <name evidence="3" type="ORF">BJ963_003206</name>
</gene>
<evidence type="ECO:0000313" key="4">
    <source>
        <dbReference type="Proteomes" id="UP000589620"/>
    </source>
</evidence>
<keyword evidence="2" id="KW-0963">Cytoplasm</keyword>
<name>A0A852T3D4_9MICO</name>
<evidence type="ECO:0000313" key="3">
    <source>
        <dbReference type="EMBL" id="NYD75687.1"/>
    </source>
</evidence>
<dbReference type="EMBL" id="JACCBJ010000001">
    <property type="protein sequence ID" value="NYD75687.1"/>
    <property type="molecule type" value="Genomic_DNA"/>
</dbReference>
<evidence type="ECO:0000256" key="1">
    <source>
        <dbReference type="ARBA" id="ARBA00007768"/>
    </source>
</evidence>
<dbReference type="AlphaFoldDB" id="A0A852T3D4"/>
<comment type="caution">
    <text evidence="3">The sequence shown here is derived from an EMBL/GenBank/DDBJ whole genome shotgun (WGS) entry which is preliminary data.</text>
</comment>
<dbReference type="InterPro" id="IPR005627">
    <property type="entry name" value="CutC-like"/>
</dbReference>
<dbReference type="Pfam" id="PF03932">
    <property type="entry name" value="CutC"/>
    <property type="match status" value="1"/>
</dbReference>
<dbReference type="PANTHER" id="PTHR12598:SF0">
    <property type="entry name" value="COPPER HOMEOSTASIS PROTEIN CUTC HOMOLOG"/>
    <property type="match status" value="1"/>
</dbReference>
<dbReference type="InterPro" id="IPR036822">
    <property type="entry name" value="CutC-like_dom_sf"/>
</dbReference>
<dbReference type="Gene3D" id="3.20.20.380">
    <property type="entry name" value="Copper homeostasis (CutC) domain"/>
    <property type="match status" value="1"/>
</dbReference>
<dbReference type="SUPFAM" id="SSF110395">
    <property type="entry name" value="CutC-like"/>
    <property type="match status" value="1"/>
</dbReference>
<dbReference type="HAMAP" id="MF_00795">
    <property type="entry name" value="CutC"/>
    <property type="match status" value="1"/>
</dbReference>
<evidence type="ECO:0000256" key="2">
    <source>
        <dbReference type="HAMAP-Rule" id="MF_00795"/>
    </source>
</evidence>
<dbReference type="GO" id="GO:0005507">
    <property type="term" value="F:copper ion binding"/>
    <property type="evidence" value="ECO:0007669"/>
    <property type="project" value="TreeGrafter"/>
</dbReference>